<dbReference type="GO" id="GO:0030198">
    <property type="term" value="P:extracellular matrix organization"/>
    <property type="evidence" value="ECO:0007669"/>
    <property type="project" value="TreeGrafter"/>
</dbReference>
<dbReference type="EnsemblMetazoa" id="RPRC003018-RA">
    <property type="protein sequence ID" value="RPRC003018-PA"/>
    <property type="gene ID" value="RPRC003018"/>
</dbReference>
<sequence length="220" mass="25286">MERCPECGVQLRSLELIREVKRRRRRVEKGNLKKNKVPFWRCMNDTEKNEDRKSWRICCNKAQTERCHRACRSAATSSELPHHCRHSDELDLFACVQKLQEGEECCGLARNPECHNLCRKWLQNPSHVSRSYLVNACSYPVVNCINNISKPAHLSAPHKYLHCCDKASDPKCKEACKKILKTRSSTDDVADAFGDAGCPLTLQPSVFWFCQCTHVLLLLK</sequence>
<feature type="domain" description="Reversion-inducing cysteine-rich with Kazal motifs N-terminal" evidence="1">
    <location>
        <begin position="56"/>
        <end position="98"/>
    </location>
</feature>
<dbReference type="VEuPathDB" id="VectorBase:RPRC003018"/>
<reference evidence="3" key="1">
    <citation type="submission" date="2015-05" db="UniProtKB">
        <authorList>
            <consortium name="EnsemblMetazoa"/>
        </authorList>
    </citation>
    <scope>IDENTIFICATION</scope>
</reference>
<name>T1HG46_RHOPR</name>
<organism evidence="3 4">
    <name type="scientific">Rhodnius prolixus</name>
    <name type="common">Triatomid bug</name>
    <dbReference type="NCBI Taxonomy" id="13249"/>
    <lineage>
        <taxon>Eukaryota</taxon>
        <taxon>Metazoa</taxon>
        <taxon>Ecdysozoa</taxon>
        <taxon>Arthropoda</taxon>
        <taxon>Hexapoda</taxon>
        <taxon>Insecta</taxon>
        <taxon>Pterygota</taxon>
        <taxon>Neoptera</taxon>
        <taxon>Paraneoptera</taxon>
        <taxon>Hemiptera</taxon>
        <taxon>Heteroptera</taxon>
        <taxon>Panheteroptera</taxon>
        <taxon>Cimicomorpha</taxon>
        <taxon>Reduviidae</taxon>
        <taxon>Triatominae</taxon>
        <taxon>Rhodnius</taxon>
    </lineage>
</organism>
<keyword evidence="4" id="KW-1185">Reference proteome</keyword>
<dbReference type="Proteomes" id="UP000015103">
    <property type="component" value="Unassembled WGS sequence"/>
</dbReference>
<dbReference type="GO" id="GO:0005886">
    <property type="term" value="C:plasma membrane"/>
    <property type="evidence" value="ECO:0007669"/>
    <property type="project" value="TreeGrafter"/>
</dbReference>
<evidence type="ECO:0000313" key="3">
    <source>
        <dbReference type="EnsemblMetazoa" id="RPRC003018-PA"/>
    </source>
</evidence>
<proteinExistence type="predicted"/>
<dbReference type="Pfam" id="PF23332">
    <property type="entry name" value="CC4_RECK"/>
    <property type="match status" value="1"/>
</dbReference>
<evidence type="ECO:0000259" key="2">
    <source>
        <dbReference type="Pfam" id="PF23332"/>
    </source>
</evidence>
<evidence type="ECO:0000313" key="4">
    <source>
        <dbReference type="Proteomes" id="UP000015103"/>
    </source>
</evidence>
<dbReference type="InterPro" id="IPR039016">
    <property type="entry name" value="RECK"/>
</dbReference>
<feature type="domain" description="Reversion-inducing cysteine-rich protein with Kazal CC4" evidence="2">
    <location>
        <begin position="158"/>
        <end position="210"/>
    </location>
</feature>
<evidence type="ECO:0000259" key="1">
    <source>
        <dbReference type="Pfam" id="PF22961"/>
    </source>
</evidence>
<dbReference type="EMBL" id="ACPB03001126">
    <property type="status" value="NOT_ANNOTATED_CDS"/>
    <property type="molecule type" value="Genomic_DNA"/>
</dbReference>
<dbReference type="STRING" id="13249.T1HG46"/>
<dbReference type="Pfam" id="PF22961">
    <property type="entry name" value="RECK-like_N"/>
    <property type="match status" value="1"/>
</dbReference>
<dbReference type="InterPro" id="IPR056978">
    <property type="entry name" value="CC4_RECK"/>
</dbReference>
<protein>
    <recommendedName>
        <fullName evidence="5">GDNF/GAS1 domain-containing protein</fullName>
    </recommendedName>
</protein>
<dbReference type="PANTHER" id="PTHR13487:SF3">
    <property type="entry name" value="REVERSION-INDUCING CYSTEINE-RICH PROTEIN WITH KAZAL MOTIFS"/>
    <property type="match status" value="1"/>
</dbReference>
<dbReference type="OMA" id="ADITSHC"/>
<dbReference type="HOGENOM" id="CLU_1258913_0_0_1"/>
<dbReference type="AlphaFoldDB" id="T1HG46"/>
<dbReference type="eggNOG" id="KOG3649">
    <property type="taxonomic scope" value="Eukaryota"/>
</dbReference>
<dbReference type="InterPro" id="IPR055110">
    <property type="entry name" value="RECK-like_N"/>
</dbReference>
<accession>T1HG46</accession>
<dbReference type="InParanoid" id="T1HG46"/>
<dbReference type="GO" id="GO:0008191">
    <property type="term" value="F:metalloendopeptidase inhibitor activity"/>
    <property type="evidence" value="ECO:0007669"/>
    <property type="project" value="InterPro"/>
</dbReference>
<dbReference type="PANTHER" id="PTHR13487">
    <property type="entry name" value="SERINE PROTEASE INHIBITOR"/>
    <property type="match status" value="1"/>
</dbReference>
<evidence type="ECO:0008006" key="5">
    <source>
        <dbReference type="Google" id="ProtNLM"/>
    </source>
</evidence>